<evidence type="ECO:0000259" key="15">
    <source>
        <dbReference type="Pfam" id="PF05922"/>
    </source>
</evidence>
<evidence type="ECO:0000256" key="9">
    <source>
        <dbReference type="ARBA" id="ARBA00023026"/>
    </source>
</evidence>
<feature type="chain" id="PRO_5002385691" evidence="13">
    <location>
        <begin position="20"/>
        <end position="400"/>
    </location>
</feature>
<dbReference type="InterPro" id="IPR015500">
    <property type="entry name" value="Peptidase_S8_subtilisin-rel"/>
</dbReference>
<dbReference type="PRINTS" id="PR00723">
    <property type="entry name" value="SUBTILISIN"/>
</dbReference>
<dbReference type="PROSITE" id="PS00138">
    <property type="entry name" value="SUBTILASE_SER"/>
    <property type="match status" value="1"/>
</dbReference>
<name>A0A0E1RYX4_COCIM</name>
<protein>
    <submittedName>
        <fullName evidence="16">Subtilisin-like protease</fullName>
    </submittedName>
</protein>
<feature type="domain" description="Inhibitor I9" evidence="15">
    <location>
        <begin position="35"/>
        <end position="115"/>
    </location>
</feature>
<evidence type="ECO:0000256" key="3">
    <source>
        <dbReference type="ARBA" id="ARBA00011073"/>
    </source>
</evidence>
<dbReference type="RefSeq" id="XP_001247979.1">
    <property type="nucleotide sequence ID" value="XM_001247978.2"/>
</dbReference>
<accession>A0A0E1RYX4</accession>
<proteinExistence type="inferred from homology"/>
<evidence type="ECO:0000256" key="4">
    <source>
        <dbReference type="ARBA" id="ARBA00022525"/>
    </source>
</evidence>
<evidence type="ECO:0000256" key="2">
    <source>
        <dbReference type="ARBA" id="ARBA00004613"/>
    </source>
</evidence>
<keyword evidence="8 12" id="KW-0720">Serine protease</keyword>
<comment type="similarity">
    <text evidence="3 12">Belongs to the peptidase S8 family.</text>
</comment>
<dbReference type="GO" id="GO:0005576">
    <property type="term" value="C:extracellular region"/>
    <property type="evidence" value="ECO:0007669"/>
    <property type="project" value="UniProtKB-SubCell"/>
</dbReference>
<evidence type="ECO:0000313" key="17">
    <source>
        <dbReference type="Proteomes" id="UP000001261"/>
    </source>
</evidence>
<keyword evidence="4" id="KW-0964">Secreted</keyword>
<evidence type="ECO:0000256" key="1">
    <source>
        <dbReference type="ARBA" id="ARBA00002101"/>
    </source>
</evidence>
<dbReference type="KEGG" id="cim:CIMG_01750"/>
<dbReference type="InterPro" id="IPR000209">
    <property type="entry name" value="Peptidase_S8/S53_dom"/>
</dbReference>
<evidence type="ECO:0000256" key="8">
    <source>
        <dbReference type="ARBA" id="ARBA00022825"/>
    </source>
</evidence>
<dbReference type="PANTHER" id="PTHR43806:SF11">
    <property type="entry name" value="CEREVISIN-RELATED"/>
    <property type="match status" value="1"/>
</dbReference>
<evidence type="ECO:0000256" key="10">
    <source>
        <dbReference type="ARBA" id="ARBA00023145"/>
    </source>
</evidence>
<keyword evidence="7 12" id="KW-0378">Hydrolase</keyword>
<evidence type="ECO:0000256" key="11">
    <source>
        <dbReference type="ARBA" id="ARBA00023180"/>
    </source>
</evidence>
<dbReference type="PROSITE" id="PS51892">
    <property type="entry name" value="SUBTILASE"/>
    <property type="match status" value="1"/>
</dbReference>
<dbReference type="InterPro" id="IPR036852">
    <property type="entry name" value="Peptidase_S8/S53_dom_sf"/>
</dbReference>
<organism evidence="16 17">
    <name type="scientific">Coccidioides immitis (strain RS)</name>
    <name type="common">Valley fever fungus</name>
    <dbReference type="NCBI Taxonomy" id="246410"/>
    <lineage>
        <taxon>Eukaryota</taxon>
        <taxon>Fungi</taxon>
        <taxon>Dikarya</taxon>
        <taxon>Ascomycota</taxon>
        <taxon>Pezizomycotina</taxon>
        <taxon>Eurotiomycetes</taxon>
        <taxon>Eurotiomycetidae</taxon>
        <taxon>Onygenales</taxon>
        <taxon>Onygenaceae</taxon>
        <taxon>Coccidioides</taxon>
    </lineage>
</organism>
<dbReference type="GeneID" id="4566830"/>
<dbReference type="CDD" id="cd04077">
    <property type="entry name" value="Peptidases_S8_PCSK9_ProteinaseK_like"/>
    <property type="match status" value="1"/>
</dbReference>
<dbReference type="SUPFAM" id="SSF52743">
    <property type="entry name" value="Subtilisin-like"/>
    <property type="match status" value="1"/>
</dbReference>
<feature type="active site" description="Charge relay system" evidence="12">
    <location>
        <position position="191"/>
    </location>
</feature>
<keyword evidence="10" id="KW-0865">Zymogen</keyword>
<feature type="domain" description="Peptidase S8/S53" evidence="14">
    <location>
        <begin position="151"/>
        <end position="382"/>
    </location>
</feature>
<comment type="function">
    <text evidence="1">Secreted subtilisin-like serine protease with keratinolytic activity that contributes to pathogenicity.</text>
</comment>
<dbReference type="InterPro" id="IPR010259">
    <property type="entry name" value="S8pro/Inhibitor_I9"/>
</dbReference>
<dbReference type="Pfam" id="PF00082">
    <property type="entry name" value="Peptidase_S8"/>
    <property type="match status" value="1"/>
</dbReference>
<evidence type="ECO:0000256" key="7">
    <source>
        <dbReference type="ARBA" id="ARBA00022801"/>
    </source>
</evidence>
<dbReference type="GO" id="GO:0006508">
    <property type="term" value="P:proteolysis"/>
    <property type="evidence" value="ECO:0007669"/>
    <property type="project" value="UniProtKB-KW"/>
</dbReference>
<dbReference type="FunFam" id="3.40.50.200:FF:000014">
    <property type="entry name" value="Proteinase K"/>
    <property type="match status" value="1"/>
</dbReference>
<dbReference type="Gene3D" id="3.30.70.80">
    <property type="entry name" value="Peptidase S8 propeptide/proteinase inhibitor I9"/>
    <property type="match status" value="1"/>
</dbReference>
<dbReference type="InterPro" id="IPR034193">
    <property type="entry name" value="PCSK9_ProteinaseK-like"/>
</dbReference>
<feature type="active site" description="Charge relay system" evidence="12">
    <location>
        <position position="160"/>
    </location>
</feature>
<feature type="active site" description="Charge relay system" evidence="12">
    <location>
        <position position="346"/>
    </location>
</feature>
<dbReference type="GO" id="GO:0004252">
    <property type="term" value="F:serine-type endopeptidase activity"/>
    <property type="evidence" value="ECO:0007669"/>
    <property type="project" value="UniProtKB-UniRule"/>
</dbReference>
<dbReference type="InterPro" id="IPR023828">
    <property type="entry name" value="Peptidase_S8_Ser-AS"/>
</dbReference>
<dbReference type="InterPro" id="IPR037045">
    <property type="entry name" value="S8pro/Inhibitor_I9_sf"/>
</dbReference>
<keyword evidence="5 12" id="KW-0645">Protease</keyword>
<dbReference type="PANTHER" id="PTHR43806">
    <property type="entry name" value="PEPTIDASE S8"/>
    <property type="match status" value="1"/>
</dbReference>
<sequence>MARINVVVSFLAALAVVQAAQLLNLDGQKDAVPGSYVVVMNDGLSGLDFESHVKSMAKVQKANALKRDFDNTADGVKFKYNINGWQAYSGKFDNKTIQSILDDPRVNYIEPQRTFRAFGWVTQDNAPSWGLGRISHTSRGRMDYVYDSSAGENVTVYSVDSGVDISHPEFEGRAIWGVNAADNSDVDQIGHGTHTSGTIAGKTYGVAKMAKIVAVKVLDAGGQGTNGGIIQGINWAVNHARQNNVTGKAVMNMSFGGGLSRAINEAASSAVRAGIFMVAAAGNSNEDARYTTPASARGVCAVGASTQNDLKARFSNWGPTLAVYAPGDRIWSAMPDGGRDVMRGTSMAAPHVAGVAAVLISSEQIGTERLCDRIKELSVSSIQSPGADTTDKLLYNGSGQ</sequence>
<dbReference type="Gene3D" id="3.40.50.200">
    <property type="entry name" value="Peptidase S8/S53 domain"/>
    <property type="match status" value="1"/>
</dbReference>
<dbReference type="Pfam" id="PF05922">
    <property type="entry name" value="Inhibitor_I9"/>
    <property type="match status" value="1"/>
</dbReference>
<dbReference type="InterPro" id="IPR050131">
    <property type="entry name" value="Peptidase_S8_subtilisin-like"/>
</dbReference>
<keyword evidence="11" id="KW-0325">Glycoprotein</keyword>
<dbReference type="OMA" id="GRMGVAN"/>
<evidence type="ECO:0000256" key="12">
    <source>
        <dbReference type="PROSITE-ProRule" id="PRU01240"/>
    </source>
</evidence>
<dbReference type="EMBL" id="GG704911">
    <property type="protein sequence ID" value="EAS36396.1"/>
    <property type="molecule type" value="Genomic_DNA"/>
</dbReference>
<evidence type="ECO:0000259" key="14">
    <source>
        <dbReference type="Pfam" id="PF00082"/>
    </source>
</evidence>
<reference evidence="17" key="2">
    <citation type="journal article" date="2010" name="Genome Res.">
        <title>Population genomic sequencing of Coccidioides fungi reveals recent hybridization and transposon control.</title>
        <authorList>
            <person name="Neafsey D.E."/>
            <person name="Barker B.M."/>
            <person name="Sharpton T.J."/>
            <person name="Stajich J.E."/>
            <person name="Park D.J."/>
            <person name="Whiston E."/>
            <person name="Hung C.-Y."/>
            <person name="McMahan C."/>
            <person name="White J."/>
            <person name="Sykes S."/>
            <person name="Heiman D."/>
            <person name="Young S."/>
            <person name="Zeng Q."/>
            <person name="Abouelleil A."/>
            <person name="Aftuck L."/>
            <person name="Bessette D."/>
            <person name="Brown A."/>
            <person name="FitzGerald M."/>
            <person name="Lui A."/>
            <person name="Macdonald J.P."/>
            <person name="Priest M."/>
            <person name="Orbach M.J."/>
            <person name="Galgiani J.N."/>
            <person name="Kirkland T.N."/>
            <person name="Cole G.T."/>
            <person name="Birren B.W."/>
            <person name="Henn M.R."/>
            <person name="Taylor J.W."/>
            <person name="Rounsley S.D."/>
        </authorList>
    </citation>
    <scope>GENOME REANNOTATION</scope>
    <source>
        <strain evidence="17">RS</strain>
    </source>
</reference>
<dbReference type="VEuPathDB" id="FungiDB:CIMG_01750"/>
<evidence type="ECO:0000313" key="16">
    <source>
        <dbReference type="EMBL" id="EAS36396.1"/>
    </source>
</evidence>
<evidence type="ECO:0000256" key="5">
    <source>
        <dbReference type="ARBA" id="ARBA00022670"/>
    </source>
</evidence>
<evidence type="ECO:0000256" key="13">
    <source>
        <dbReference type="SAM" id="SignalP"/>
    </source>
</evidence>
<dbReference type="AlphaFoldDB" id="A0A0E1RYX4"/>
<dbReference type="Proteomes" id="UP000001261">
    <property type="component" value="Unassembled WGS sequence"/>
</dbReference>
<feature type="signal peptide" evidence="13">
    <location>
        <begin position="1"/>
        <end position="19"/>
    </location>
</feature>
<dbReference type="OrthoDB" id="206201at2759"/>
<reference evidence="17" key="1">
    <citation type="journal article" date="2009" name="Genome Res.">
        <title>Comparative genomic analyses of the human fungal pathogens Coccidioides and their relatives.</title>
        <authorList>
            <person name="Sharpton T.J."/>
            <person name="Stajich J.E."/>
            <person name="Rounsley S.D."/>
            <person name="Gardner M.J."/>
            <person name="Wortman J.R."/>
            <person name="Jordar V.S."/>
            <person name="Maiti R."/>
            <person name="Kodira C.D."/>
            <person name="Neafsey D.E."/>
            <person name="Zeng Q."/>
            <person name="Hung C.-Y."/>
            <person name="McMahan C."/>
            <person name="Muszewska A."/>
            <person name="Grynberg M."/>
            <person name="Mandel M.A."/>
            <person name="Kellner E.M."/>
            <person name="Barker B.M."/>
            <person name="Galgiani J.N."/>
            <person name="Orbach M.J."/>
            <person name="Kirkland T.N."/>
            <person name="Cole G.T."/>
            <person name="Henn M.R."/>
            <person name="Birren B.W."/>
            <person name="Taylor J.W."/>
        </authorList>
    </citation>
    <scope>NUCLEOTIDE SEQUENCE [LARGE SCALE GENOMIC DNA]</scope>
    <source>
        <strain evidence="17">RS</strain>
    </source>
</reference>
<comment type="subcellular location">
    <subcellularLocation>
        <location evidence="2">Secreted</location>
    </subcellularLocation>
</comment>
<keyword evidence="9" id="KW-0843">Virulence</keyword>
<keyword evidence="6 13" id="KW-0732">Signal</keyword>
<dbReference type="InParanoid" id="A0A0E1RYX4"/>
<keyword evidence="17" id="KW-1185">Reference proteome</keyword>
<gene>
    <name evidence="16" type="ORF">CIMG_01750</name>
</gene>
<dbReference type="SUPFAM" id="SSF54897">
    <property type="entry name" value="Protease propeptides/inhibitors"/>
    <property type="match status" value="1"/>
</dbReference>
<evidence type="ECO:0000256" key="6">
    <source>
        <dbReference type="ARBA" id="ARBA00022729"/>
    </source>
</evidence>